<organism evidence="1 2">
    <name type="scientific">Brachionus plicatilis</name>
    <name type="common">Marine rotifer</name>
    <name type="synonym">Brachionus muelleri</name>
    <dbReference type="NCBI Taxonomy" id="10195"/>
    <lineage>
        <taxon>Eukaryota</taxon>
        <taxon>Metazoa</taxon>
        <taxon>Spiralia</taxon>
        <taxon>Gnathifera</taxon>
        <taxon>Rotifera</taxon>
        <taxon>Eurotatoria</taxon>
        <taxon>Monogononta</taxon>
        <taxon>Pseudotrocha</taxon>
        <taxon>Ploima</taxon>
        <taxon>Brachionidae</taxon>
        <taxon>Brachionus</taxon>
    </lineage>
</organism>
<gene>
    <name evidence="1" type="ORF">BpHYR1_003652</name>
</gene>
<sequence length="115" mass="13572">MNNIIFPNLIIWTHCQKIEKLTYDTCLQNSLFYVDIKVSFIDFLQIMDFEKEILFLSEFYDMILTIIKLTFLMVISLYGEKIEFTFAGHSSWVYSLAVLQNNDLACGSWDNTIKF</sequence>
<proteinExistence type="predicted"/>
<protein>
    <submittedName>
        <fullName evidence="1">Uncharacterized protein</fullName>
    </submittedName>
</protein>
<dbReference type="InterPro" id="IPR001680">
    <property type="entry name" value="WD40_rpt"/>
</dbReference>
<dbReference type="OrthoDB" id="6262491at2759"/>
<dbReference type="Gene3D" id="2.130.10.10">
    <property type="entry name" value="YVTN repeat-like/Quinoprotein amine dehydrogenase"/>
    <property type="match status" value="1"/>
</dbReference>
<dbReference type="InterPro" id="IPR036322">
    <property type="entry name" value="WD40_repeat_dom_sf"/>
</dbReference>
<name>A0A3M7QZ06_BRAPC</name>
<accession>A0A3M7QZ06</accession>
<dbReference type="InterPro" id="IPR015943">
    <property type="entry name" value="WD40/YVTN_repeat-like_dom_sf"/>
</dbReference>
<dbReference type="AlphaFoldDB" id="A0A3M7QZ06"/>
<comment type="caution">
    <text evidence="1">The sequence shown here is derived from an EMBL/GenBank/DDBJ whole genome shotgun (WGS) entry which is preliminary data.</text>
</comment>
<dbReference type="Proteomes" id="UP000276133">
    <property type="component" value="Unassembled WGS sequence"/>
</dbReference>
<dbReference type="EMBL" id="REGN01004672">
    <property type="protein sequence ID" value="RNA16587.1"/>
    <property type="molecule type" value="Genomic_DNA"/>
</dbReference>
<evidence type="ECO:0000313" key="1">
    <source>
        <dbReference type="EMBL" id="RNA16587.1"/>
    </source>
</evidence>
<reference evidence="1 2" key="1">
    <citation type="journal article" date="2018" name="Sci. Rep.">
        <title>Genomic signatures of local adaptation to the degree of environmental predictability in rotifers.</title>
        <authorList>
            <person name="Franch-Gras L."/>
            <person name="Hahn C."/>
            <person name="Garcia-Roger E.M."/>
            <person name="Carmona M.J."/>
            <person name="Serra M."/>
            <person name="Gomez A."/>
        </authorList>
    </citation>
    <scope>NUCLEOTIDE SEQUENCE [LARGE SCALE GENOMIC DNA]</scope>
    <source>
        <strain evidence="1">HYR1</strain>
    </source>
</reference>
<keyword evidence="2" id="KW-1185">Reference proteome</keyword>
<evidence type="ECO:0000313" key="2">
    <source>
        <dbReference type="Proteomes" id="UP000276133"/>
    </source>
</evidence>
<dbReference type="SUPFAM" id="SSF50978">
    <property type="entry name" value="WD40 repeat-like"/>
    <property type="match status" value="1"/>
</dbReference>
<dbReference type="Pfam" id="PF00400">
    <property type="entry name" value="WD40"/>
    <property type="match status" value="1"/>
</dbReference>